<keyword evidence="4" id="KW-1185">Reference proteome</keyword>
<dbReference type="AlphaFoldDB" id="A0AAD9RYG6"/>
<proteinExistence type="predicted"/>
<evidence type="ECO:0000256" key="1">
    <source>
        <dbReference type="SAM" id="Coils"/>
    </source>
</evidence>
<feature type="compositionally biased region" description="Polar residues" evidence="2">
    <location>
        <begin position="772"/>
        <end position="783"/>
    </location>
</feature>
<reference evidence="3" key="2">
    <citation type="journal article" date="2023" name="Commun. Biol.">
        <title>Intrasexual cuticular hydrocarbon dimorphism in a wasp sheds light on hydrocarbon biosynthesis genes in Hymenoptera.</title>
        <authorList>
            <person name="Moris V.C."/>
            <person name="Podsiadlowski L."/>
            <person name="Martin S."/>
            <person name="Oeyen J.P."/>
            <person name="Donath A."/>
            <person name="Petersen M."/>
            <person name="Wilbrandt J."/>
            <person name="Misof B."/>
            <person name="Liedtke D."/>
            <person name="Thamm M."/>
            <person name="Scheiner R."/>
            <person name="Schmitt T."/>
            <person name="Niehuis O."/>
        </authorList>
    </citation>
    <scope>NUCLEOTIDE SEQUENCE</scope>
    <source>
        <strain evidence="3">GBR_01_08_01A</strain>
    </source>
</reference>
<gene>
    <name evidence="3" type="ORF">KPH14_003208</name>
</gene>
<sequence length="1085" mass="124406">MTSLCDARDYYKKMLELQGKLRKSEEERIRLEERFNLLVQESRNRHDACISRLRMRYIEFLEEQRIRDERNHKLLGTLDRVDNSLSLMAAKTEKLNVLRKQYEVYLLQAYANRQHPGSITGDSGIVSQIDEGYSKKNSSVVQFNHRVNRNIPLSTVQFPTRVGDNSSKVEQMLHVQNLPGTRSSPLPATLHNKINISRRESTYESNPNLSKVIQNVNQRLQLSQTPSSQIYQPGQDIYNNGLISLVNLQANRNLQAQYLPTPSLENVTLSRSLLSQYNKLSTSHMEPIQSTTSLATNGVSTAENILRRNSSNIPQNHIAPTFSQHQSNIPITQHTLYHNIDIPQNIQRSNIRDITSLSALGSMPTKIVKVDTPRKALVEMSPRTQGQIDYSSTYKPLGHSFNGLKSKEISTHFLPRDNSPYHNVPNLANRKPMMEETMRGSSIIPRKKIDLDEETRTTRVLENELDRYIDKIRNLHRELDVQSLEEHDYEQNTSGDLLNITLSDDGMDYPPDKIKDERVPEEVAKVLALADDLASKKLSINEAELSRDNKDNDGNAEDKNTKSETRYDILSDQAGEASARLEKRTVNNNVAPFNPELEQFDKNNSNLEKQNWNRTAVKNIQHSNESKKTVAPENTDARNESSNAAIRDSKEHTKKDYILQKGEEVEISQEFFDVELLSPWDINYVAKEILEIQSDEITEDLVQNDEHNEIVSAAEDEHEKQIPETSTVLENEPENIILQQGDTVKEQVPNKGLEIPLDSEDFSEENRKEETIQNTSPNNDNPEYTDQHYENVTENAEVEETQENKYVEEDNQIADVQNTLEDDFIPDEQNVQELDQNNVYTSDINQEFVDPNQQYDYSQTALDENNEEYQNYANNDYAVTDETAIPTQGEYFDQQYEQYPVDSTQEYVQENQEYYDDKDGSNVYGENYETDQIHDNEANPEYLQEQYNTVEADQAAANIETDQNVDNIEADGVGDNLASNEIDKEPTNPNNDTTSHEQESLPMEQTNQSKKKKDVINSLLDSDTESTIERNVSNTESDFDFHDKIVDYYAAFVPASILFVVIKDKNYGGCSCDECCSGYEWSKRR</sequence>
<evidence type="ECO:0000256" key="2">
    <source>
        <dbReference type="SAM" id="MobiDB-lite"/>
    </source>
</evidence>
<feature type="region of interest" description="Disordered" evidence="2">
    <location>
        <begin position="960"/>
        <end position="1014"/>
    </location>
</feature>
<reference evidence="3" key="1">
    <citation type="submission" date="2021-08" db="EMBL/GenBank/DDBJ databases">
        <authorList>
            <person name="Misof B."/>
            <person name="Oliver O."/>
            <person name="Podsiadlowski L."/>
            <person name="Donath A."/>
            <person name="Peters R."/>
            <person name="Mayer C."/>
            <person name="Rust J."/>
            <person name="Gunkel S."/>
            <person name="Lesny P."/>
            <person name="Martin S."/>
            <person name="Oeyen J.P."/>
            <person name="Petersen M."/>
            <person name="Panagiotis P."/>
            <person name="Wilbrandt J."/>
            <person name="Tanja T."/>
        </authorList>
    </citation>
    <scope>NUCLEOTIDE SEQUENCE</scope>
    <source>
        <strain evidence="3">GBR_01_08_01A</strain>
        <tissue evidence="3">Thorax + abdomen</tissue>
    </source>
</reference>
<name>A0AAD9RYG6_9HYME</name>
<organism evidence="3 4">
    <name type="scientific">Odynerus spinipes</name>
    <dbReference type="NCBI Taxonomy" id="1348599"/>
    <lineage>
        <taxon>Eukaryota</taxon>
        <taxon>Metazoa</taxon>
        <taxon>Ecdysozoa</taxon>
        <taxon>Arthropoda</taxon>
        <taxon>Hexapoda</taxon>
        <taxon>Insecta</taxon>
        <taxon>Pterygota</taxon>
        <taxon>Neoptera</taxon>
        <taxon>Endopterygota</taxon>
        <taxon>Hymenoptera</taxon>
        <taxon>Apocrita</taxon>
        <taxon>Aculeata</taxon>
        <taxon>Vespoidea</taxon>
        <taxon>Vespidae</taxon>
        <taxon>Eumeninae</taxon>
        <taxon>Odynerus</taxon>
    </lineage>
</organism>
<keyword evidence="1" id="KW-0175">Coiled coil</keyword>
<dbReference type="Proteomes" id="UP001258017">
    <property type="component" value="Unassembled WGS sequence"/>
</dbReference>
<protein>
    <submittedName>
        <fullName evidence="3">Uncharacterized protein</fullName>
    </submittedName>
</protein>
<comment type="caution">
    <text evidence="3">The sequence shown here is derived from an EMBL/GenBank/DDBJ whole genome shotgun (WGS) entry which is preliminary data.</text>
</comment>
<feature type="region of interest" description="Disordered" evidence="2">
    <location>
        <begin position="755"/>
        <end position="783"/>
    </location>
</feature>
<evidence type="ECO:0000313" key="3">
    <source>
        <dbReference type="EMBL" id="KAK2587511.1"/>
    </source>
</evidence>
<feature type="region of interest" description="Disordered" evidence="2">
    <location>
        <begin position="544"/>
        <end position="569"/>
    </location>
</feature>
<dbReference type="EMBL" id="JAIFRP010000007">
    <property type="protein sequence ID" value="KAK2587511.1"/>
    <property type="molecule type" value="Genomic_DNA"/>
</dbReference>
<feature type="coiled-coil region" evidence="1">
    <location>
        <begin position="7"/>
        <end position="41"/>
    </location>
</feature>
<accession>A0AAD9RYG6</accession>
<feature type="compositionally biased region" description="Basic and acidic residues" evidence="2">
    <location>
        <begin position="624"/>
        <end position="639"/>
    </location>
</feature>
<feature type="coiled-coil region" evidence="1">
    <location>
        <begin position="451"/>
        <end position="485"/>
    </location>
</feature>
<evidence type="ECO:0000313" key="4">
    <source>
        <dbReference type="Proteomes" id="UP001258017"/>
    </source>
</evidence>
<feature type="region of interest" description="Disordered" evidence="2">
    <location>
        <begin position="620"/>
        <end position="649"/>
    </location>
</feature>